<dbReference type="PROSITE" id="PS50084">
    <property type="entry name" value="KH_TYPE_1"/>
    <property type="match status" value="1"/>
</dbReference>
<evidence type="ECO:0000313" key="5">
    <source>
        <dbReference type="EMBL" id="CAG5105145.1"/>
    </source>
</evidence>
<dbReference type="SUPFAM" id="SSF54791">
    <property type="entry name" value="Eukaryotic type KH-domain (KH-domain type I)"/>
    <property type="match status" value="1"/>
</dbReference>
<evidence type="ECO:0000256" key="3">
    <source>
        <dbReference type="SAM" id="MobiDB-lite"/>
    </source>
</evidence>
<keyword evidence="1" id="KW-0879">Wnt signaling pathway</keyword>
<dbReference type="Pfam" id="PF00013">
    <property type="entry name" value="KH_1"/>
    <property type="match status" value="1"/>
</dbReference>
<organism evidence="5 6">
    <name type="scientific">Oikopleura dioica</name>
    <name type="common">Tunicate</name>
    <dbReference type="NCBI Taxonomy" id="34765"/>
    <lineage>
        <taxon>Eukaryota</taxon>
        <taxon>Metazoa</taxon>
        <taxon>Chordata</taxon>
        <taxon>Tunicata</taxon>
        <taxon>Appendicularia</taxon>
        <taxon>Copelata</taxon>
        <taxon>Oikopleuridae</taxon>
        <taxon>Oikopleura</taxon>
    </lineage>
</organism>
<gene>
    <name evidence="5" type="ORF">OKIOD_LOCUS10640</name>
</gene>
<evidence type="ECO:0000256" key="1">
    <source>
        <dbReference type="ARBA" id="ARBA00022687"/>
    </source>
</evidence>
<dbReference type="InterPro" id="IPR043581">
    <property type="entry name" value="Axin-like"/>
</dbReference>
<dbReference type="PANTHER" id="PTHR46102">
    <property type="entry name" value="AXIN"/>
    <property type="match status" value="1"/>
</dbReference>
<protein>
    <submittedName>
        <fullName evidence="5">Oidioi.mRNA.OKI2018_I69.chr1.g1875.t1.cds</fullName>
    </submittedName>
</protein>
<dbReference type="SUPFAM" id="SSF54236">
    <property type="entry name" value="Ubiquitin-like"/>
    <property type="match status" value="1"/>
</dbReference>
<dbReference type="Gene3D" id="2.40.240.130">
    <property type="match status" value="1"/>
</dbReference>
<dbReference type="InterPro" id="IPR029071">
    <property type="entry name" value="Ubiquitin-like_domsf"/>
</dbReference>
<dbReference type="Proteomes" id="UP001158576">
    <property type="component" value="Chromosome 1"/>
</dbReference>
<keyword evidence="2" id="KW-0694">RNA-binding</keyword>
<feature type="domain" description="K Homology" evidence="4">
    <location>
        <begin position="17"/>
        <end position="83"/>
    </location>
</feature>
<accession>A0ABN7SW81</accession>
<feature type="region of interest" description="Disordered" evidence="3">
    <location>
        <begin position="464"/>
        <end position="521"/>
    </location>
</feature>
<reference evidence="5 6" key="1">
    <citation type="submission" date="2021-04" db="EMBL/GenBank/DDBJ databases">
        <authorList>
            <person name="Bliznina A."/>
        </authorList>
    </citation>
    <scope>NUCLEOTIDE SEQUENCE [LARGE SCALE GENOMIC DNA]</scope>
</reference>
<feature type="domain" description="K Homology" evidence="4">
    <location>
        <begin position="136"/>
        <end position="211"/>
    </location>
</feature>
<dbReference type="InterPro" id="IPR036612">
    <property type="entry name" value="KH_dom_type_1_sf"/>
</dbReference>
<proteinExistence type="predicted"/>
<dbReference type="PANTHER" id="PTHR46102:SF2">
    <property type="entry name" value="AXIN"/>
    <property type="match status" value="1"/>
</dbReference>
<dbReference type="Gene3D" id="3.30.310.210">
    <property type="match status" value="1"/>
</dbReference>
<keyword evidence="6" id="KW-1185">Reference proteome</keyword>
<dbReference type="InterPro" id="IPR001158">
    <property type="entry name" value="DIX"/>
</dbReference>
<dbReference type="CDD" id="cd00105">
    <property type="entry name" value="KH-I"/>
    <property type="match status" value="1"/>
</dbReference>
<dbReference type="EMBL" id="OU015566">
    <property type="protein sequence ID" value="CAG5105145.1"/>
    <property type="molecule type" value="Genomic_DNA"/>
</dbReference>
<sequence>MSSQKKDRFDEDITLQLPNEIYVLIPENKRDKLGKKKRNKICKETKCKMSSGEKIRNEIRFKLSGPSSAKVELAKNMIAAHILDSKTIAVPAITAFQQKYNVVVKLNGGQMTIEGFPQNVVSAEKHIESIIRTKKPFVISKIVLPTALIGLIIGTDGKTLKRIQSETRCHIEVLSKEHGKPDENDTTTVKIVGDNQIDILKARTAISEVINSTKKTLKTPMDVKTEKFLTEQFQKLEIENNDEDFPKNDEDSPVVHESPKTKVEKNVLFKNDEESPIVNEAPETDAERKTEVLNDELILKKHPQSKMSLTSFISTRDEVDGFRDYLQQYSPEGLLDFRIWLTANGYLKEFVRYRALHDNDLENFVKWNAKCAKAMIDRFFQDSQPDLHHAYDFCKKFSTVATAEMIKTEMESIRNMVQSRLERKYLTRFTGRTNRLLFLAENHNNTEYQSTTTECNTCSEDTKSCNTDWSAVDPKKDKKRYRRRQKNIKRSHLGRNRSEGPKNSDFIPPSLPKMPNEADLATKNPKGFAKLVIEKLEKVLEMRENDSILDDHLERVMKTPTTRSSLLALPSRTLKNLKQRTKMTFSSFRSSDSSEKKIVQKREIPALAKSASGPAILGNSFHPSPESETSVTAIQTLLSSDSGLSSTRIESESEMAESEMLEIDGLKQRLIEETDGSLSTNLLYEYDEEKYIVKCPGRSPTLASFRGRIHLRGIYRFFFKNEEAIWVEITDPTEPVPVLGDTVHAKVIQT</sequence>
<evidence type="ECO:0000259" key="4">
    <source>
        <dbReference type="SMART" id="SM00322"/>
    </source>
</evidence>
<dbReference type="InterPro" id="IPR004087">
    <property type="entry name" value="KH_dom"/>
</dbReference>
<dbReference type="SMART" id="SM00322">
    <property type="entry name" value="KH"/>
    <property type="match status" value="2"/>
</dbReference>
<feature type="compositionally biased region" description="Basic residues" evidence="3">
    <location>
        <begin position="477"/>
        <end position="495"/>
    </location>
</feature>
<evidence type="ECO:0000256" key="2">
    <source>
        <dbReference type="PROSITE-ProRule" id="PRU00117"/>
    </source>
</evidence>
<evidence type="ECO:0000313" key="6">
    <source>
        <dbReference type="Proteomes" id="UP001158576"/>
    </source>
</evidence>
<name>A0ABN7SW81_OIKDI</name>
<dbReference type="Pfam" id="PF00778">
    <property type="entry name" value="DIX"/>
    <property type="match status" value="1"/>
</dbReference>
<dbReference type="InterPro" id="IPR014936">
    <property type="entry name" value="Axin_b-cat-bd"/>
</dbReference>
<dbReference type="InterPro" id="IPR038207">
    <property type="entry name" value="DIX_dom_sf"/>
</dbReference>
<dbReference type="Pfam" id="PF08833">
    <property type="entry name" value="Axin_b-cat_bind"/>
    <property type="match status" value="1"/>
</dbReference>
<dbReference type="InterPro" id="IPR004088">
    <property type="entry name" value="KH_dom_type_1"/>
</dbReference>